<evidence type="ECO:0000313" key="2">
    <source>
        <dbReference type="Proteomes" id="UP001187192"/>
    </source>
</evidence>
<organism evidence="1 2">
    <name type="scientific">Ficus carica</name>
    <name type="common">Common fig</name>
    <dbReference type="NCBI Taxonomy" id="3494"/>
    <lineage>
        <taxon>Eukaryota</taxon>
        <taxon>Viridiplantae</taxon>
        <taxon>Streptophyta</taxon>
        <taxon>Embryophyta</taxon>
        <taxon>Tracheophyta</taxon>
        <taxon>Spermatophyta</taxon>
        <taxon>Magnoliopsida</taxon>
        <taxon>eudicotyledons</taxon>
        <taxon>Gunneridae</taxon>
        <taxon>Pentapetalae</taxon>
        <taxon>rosids</taxon>
        <taxon>fabids</taxon>
        <taxon>Rosales</taxon>
        <taxon>Moraceae</taxon>
        <taxon>Ficeae</taxon>
        <taxon>Ficus</taxon>
    </lineage>
</organism>
<evidence type="ECO:0000313" key="1">
    <source>
        <dbReference type="EMBL" id="GMN54435.1"/>
    </source>
</evidence>
<proteinExistence type="predicted"/>
<keyword evidence="2" id="KW-1185">Reference proteome</keyword>
<gene>
    <name evidence="1" type="ORF">TIFTF001_023570</name>
</gene>
<dbReference type="EMBL" id="BTGU01000051">
    <property type="protein sequence ID" value="GMN54435.1"/>
    <property type="molecule type" value="Genomic_DNA"/>
</dbReference>
<protein>
    <submittedName>
        <fullName evidence="1">Uncharacterized protein</fullName>
    </submittedName>
</protein>
<reference evidence="1" key="1">
    <citation type="submission" date="2023-07" db="EMBL/GenBank/DDBJ databases">
        <title>draft genome sequence of fig (Ficus carica).</title>
        <authorList>
            <person name="Takahashi T."/>
            <person name="Nishimura K."/>
        </authorList>
    </citation>
    <scope>NUCLEOTIDE SEQUENCE</scope>
</reference>
<accession>A0AA88ALZ1</accession>
<name>A0AA88ALZ1_FICCA</name>
<comment type="caution">
    <text evidence="1">The sequence shown here is derived from an EMBL/GenBank/DDBJ whole genome shotgun (WGS) entry which is preliminary data.</text>
</comment>
<dbReference type="Proteomes" id="UP001187192">
    <property type="component" value="Unassembled WGS sequence"/>
</dbReference>
<sequence length="87" mass="9561">MFFHVYSDCLLGASSWQATNSRDGKATSRSLEASEKHRNFDHLVSSLPSRGQHCGLQDIALCLGVWPPDVAHGTSSNTCHQYQLDAN</sequence>
<dbReference type="AlphaFoldDB" id="A0AA88ALZ1"/>